<evidence type="ECO:0000256" key="1">
    <source>
        <dbReference type="ARBA" id="ARBA00008075"/>
    </source>
</evidence>
<keyword evidence="4" id="KW-0805">Transcription regulation</keyword>
<dbReference type="SMART" id="SM00320">
    <property type="entry name" value="WD40"/>
    <property type="match status" value="2"/>
</dbReference>
<evidence type="ECO:0000256" key="2">
    <source>
        <dbReference type="ARBA" id="ARBA00022574"/>
    </source>
</evidence>
<organism evidence="7 8">
    <name type="scientific">Encephalitozoon romaleae (strain SJ-2008)</name>
    <name type="common">Microsporidian parasite</name>
    <dbReference type="NCBI Taxonomy" id="1178016"/>
    <lineage>
        <taxon>Eukaryota</taxon>
        <taxon>Fungi</taxon>
        <taxon>Fungi incertae sedis</taxon>
        <taxon>Microsporidia</taxon>
        <taxon>Unikaryonidae</taxon>
        <taxon>Encephalitozoon</taxon>
    </lineage>
</organism>
<dbReference type="PROSITE" id="PS00678">
    <property type="entry name" value="WD_REPEATS_1"/>
    <property type="match status" value="1"/>
</dbReference>
<keyword evidence="2 6" id="KW-0853">WD repeat</keyword>
<dbReference type="InterPro" id="IPR015943">
    <property type="entry name" value="WD40/YVTN_repeat-like_dom_sf"/>
</dbReference>
<dbReference type="EMBL" id="CP003528">
    <property type="protein sequence ID" value="AFN83793.1"/>
    <property type="molecule type" value="Genomic_DNA"/>
</dbReference>
<evidence type="ECO:0000256" key="5">
    <source>
        <dbReference type="ARBA" id="ARBA00023163"/>
    </source>
</evidence>
<dbReference type="Gene3D" id="2.130.10.10">
    <property type="entry name" value="YVTN repeat-like/Quinoprotein amine dehydrogenase"/>
    <property type="match status" value="1"/>
</dbReference>
<dbReference type="RefSeq" id="XP_009265290.1">
    <property type="nucleotide sequence ID" value="XM_009267015.1"/>
</dbReference>
<gene>
    <name evidence="7" type="ordered locus">EROM_091770</name>
</gene>
<evidence type="ECO:0000313" key="7">
    <source>
        <dbReference type="EMBL" id="AFN83793.1"/>
    </source>
</evidence>
<dbReference type="PANTHER" id="PTHR10253">
    <property type="entry name" value="POLYCOMB PROTEIN"/>
    <property type="match status" value="1"/>
</dbReference>
<dbReference type="Proteomes" id="UP000010094">
    <property type="component" value="Chromosome IXc"/>
</dbReference>
<proteinExistence type="inferred from homology"/>
<evidence type="ECO:0000256" key="6">
    <source>
        <dbReference type="PROSITE-ProRule" id="PRU00221"/>
    </source>
</evidence>
<evidence type="ECO:0000256" key="4">
    <source>
        <dbReference type="ARBA" id="ARBA00023015"/>
    </source>
</evidence>
<keyword evidence="8" id="KW-1185">Reference proteome</keyword>
<accession>I6ZKH4</accession>
<dbReference type="InterPro" id="IPR051243">
    <property type="entry name" value="PcG_WD-repeat"/>
</dbReference>
<feature type="repeat" description="WD" evidence="6">
    <location>
        <begin position="137"/>
        <end position="170"/>
    </location>
</feature>
<keyword evidence="3" id="KW-0677">Repeat</keyword>
<dbReference type="VEuPathDB" id="MicrosporidiaDB:EROM_091770"/>
<evidence type="ECO:0000256" key="3">
    <source>
        <dbReference type="ARBA" id="ARBA00022737"/>
    </source>
</evidence>
<reference evidence="7" key="1">
    <citation type="journal article" date="2012" name="Proc. Natl. Acad. Sci. U.S.A.">
        <title>Gain and loss of multiple functionally related, horizontally transferred genes in the reduced genomes of two microsporidian parasites.</title>
        <authorList>
            <person name="Pombert J.-F."/>
            <person name="Selman M."/>
            <person name="Burki F."/>
            <person name="Bardell F.T."/>
            <person name="Farinelli L."/>
            <person name="Solter L.F."/>
            <person name="Whitman D.W."/>
            <person name="Weiss L.M."/>
            <person name="Corradi N."/>
            <person name="Keeling P.J."/>
        </authorList>
    </citation>
    <scope>NUCLEOTIDE SEQUENCE [LARGE SCALE GENOMIC DNA]</scope>
    <source>
        <strain evidence="7">SJ-2008</strain>
    </source>
</reference>
<evidence type="ECO:0000313" key="8">
    <source>
        <dbReference type="Proteomes" id="UP000010094"/>
    </source>
</evidence>
<dbReference type="PROSITE" id="PS50082">
    <property type="entry name" value="WD_REPEATS_2"/>
    <property type="match status" value="2"/>
</dbReference>
<dbReference type="AlphaFoldDB" id="I6ZKH4"/>
<dbReference type="InterPro" id="IPR036322">
    <property type="entry name" value="WD40_repeat_dom_sf"/>
</dbReference>
<dbReference type="GeneID" id="20564401"/>
<dbReference type="Pfam" id="PF00400">
    <property type="entry name" value="WD40"/>
    <property type="match status" value="2"/>
</dbReference>
<dbReference type="SUPFAM" id="SSF50978">
    <property type="entry name" value="WD40 repeat-like"/>
    <property type="match status" value="1"/>
</dbReference>
<sequence>MSSIIEIPNACFESMSICNKHRIVSLAGKRSSVIVSYRDGLKVVQRILDEHPDENFQCSEFFMAGNDISLALGGKLGIIKMVNLSKGTFIGHIKAHGGSISSIKRYKDKYLLSCSEDTTIKMWDISELACVCIFGGYSGHRDYVLSIDVSNDMRYLASCGTDCSIKIWRIPSYLNKLECTTPIYSSTHECRFPIECIRFYGELLVFYSGEKRIHVISLKYEESKSSAEALLAGEIILEERLLRKFDISGSTLVALIESQDVIMFDMNDIGFRSHPKTLKSFKRKKVQDFCAVGDQIFILLEDSRFMTMDLT</sequence>
<feature type="repeat" description="WD" evidence="6">
    <location>
        <begin position="93"/>
        <end position="126"/>
    </location>
</feature>
<name>I6ZKH4_ENCRO</name>
<dbReference type="OrthoDB" id="1367865at2759"/>
<dbReference type="PROSITE" id="PS50294">
    <property type="entry name" value="WD_REPEATS_REGION"/>
    <property type="match status" value="2"/>
</dbReference>
<comment type="similarity">
    <text evidence="1">Belongs to the WD repeat ESC family.</text>
</comment>
<dbReference type="KEGG" id="ero:EROM_091770"/>
<dbReference type="InterPro" id="IPR019775">
    <property type="entry name" value="WD40_repeat_CS"/>
</dbReference>
<keyword evidence="5" id="KW-0804">Transcription</keyword>
<dbReference type="HOGENOM" id="CLU_032683_0_0_1"/>
<dbReference type="InterPro" id="IPR001680">
    <property type="entry name" value="WD40_rpt"/>
</dbReference>
<protein>
    <submittedName>
        <fullName evidence="7">WD40 domain-binding protein</fullName>
    </submittedName>
</protein>